<sequence length="229" mass="25367">MACLHLVPVEPLRRSLFCASDIFEHMEKVLVHRQDVEDRGADLGEAEDGQVSTSADIPFQVQNVALDIELLGRSRRLDTIVGTDDIAVEERARSRCQHREYLDDYALRSYNIDLVLVSREWGSLAGPGVTESLLVLIIVSSGVGTLPAFHAVGGEDFSSRLRTQILSAGWRSGANFAGGLGIAWPCVYNFASGNLEAKTRLVFAGHVRSHPWERSSSFQRDEKQDSKRK</sequence>
<evidence type="ECO:0000313" key="1">
    <source>
        <dbReference type="EMBL" id="KAF2163821.1"/>
    </source>
</evidence>
<dbReference type="Proteomes" id="UP000799537">
    <property type="component" value="Unassembled WGS sequence"/>
</dbReference>
<proteinExistence type="predicted"/>
<protein>
    <submittedName>
        <fullName evidence="1">Uncharacterized protein</fullName>
    </submittedName>
</protein>
<keyword evidence="2" id="KW-1185">Reference proteome</keyword>
<dbReference type="EMBL" id="ML993607">
    <property type="protein sequence ID" value="KAF2163821.1"/>
    <property type="molecule type" value="Genomic_DNA"/>
</dbReference>
<accession>A0A6A6C9U8</accession>
<reference evidence="1" key="1">
    <citation type="journal article" date="2020" name="Stud. Mycol.">
        <title>101 Dothideomycetes genomes: a test case for predicting lifestyles and emergence of pathogens.</title>
        <authorList>
            <person name="Haridas S."/>
            <person name="Albert R."/>
            <person name="Binder M."/>
            <person name="Bloem J."/>
            <person name="Labutti K."/>
            <person name="Salamov A."/>
            <person name="Andreopoulos B."/>
            <person name="Baker S."/>
            <person name="Barry K."/>
            <person name="Bills G."/>
            <person name="Bluhm B."/>
            <person name="Cannon C."/>
            <person name="Castanera R."/>
            <person name="Culley D."/>
            <person name="Daum C."/>
            <person name="Ezra D."/>
            <person name="Gonzalez J."/>
            <person name="Henrissat B."/>
            <person name="Kuo A."/>
            <person name="Liang C."/>
            <person name="Lipzen A."/>
            <person name="Lutzoni F."/>
            <person name="Magnuson J."/>
            <person name="Mondo S."/>
            <person name="Nolan M."/>
            <person name="Ohm R."/>
            <person name="Pangilinan J."/>
            <person name="Park H.-J."/>
            <person name="Ramirez L."/>
            <person name="Alfaro M."/>
            <person name="Sun H."/>
            <person name="Tritt A."/>
            <person name="Yoshinaga Y."/>
            <person name="Zwiers L.-H."/>
            <person name="Turgeon B."/>
            <person name="Goodwin S."/>
            <person name="Spatafora J."/>
            <person name="Crous P."/>
            <person name="Grigoriev I."/>
        </authorList>
    </citation>
    <scope>NUCLEOTIDE SEQUENCE</scope>
    <source>
        <strain evidence="1">ATCC 36951</strain>
    </source>
</reference>
<gene>
    <name evidence="1" type="ORF">M409DRAFT_57297</name>
</gene>
<evidence type="ECO:0000313" key="2">
    <source>
        <dbReference type="Proteomes" id="UP000799537"/>
    </source>
</evidence>
<dbReference type="AlphaFoldDB" id="A0A6A6C9U8"/>
<organism evidence="1 2">
    <name type="scientific">Zasmidium cellare ATCC 36951</name>
    <dbReference type="NCBI Taxonomy" id="1080233"/>
    <lineage>
        <taxon>Eukaryota</taxon>
        <taxon>Fungi</taxon>
        <taxon>Dikarya</taxon>
        <taxon>Ascomycota</taxon>
        <taxon>Pezizomycotina</taxon>
        <taxon>Dothideomycetes</taxon>
        <taxon>Dothideomycetidae</taxon>
        <taxon>Mycosphaerellales</taxon>
        <taxon>Mycosphaerellaceae</taxon>
        <taxon>Zasmidium</taxon>
    </lineage>
</organism>
<name>A0A6A6C9U8_ZASCE</name>
<dbReference type="RefSeq" id="XP_033664710.1">
    <property type="nucleotide sequence ID" value="XM_033813589.1"/>
</dbReference>
<dbReference type="GeneID" id="54566861"/>